<keyword evidence="3" id="KW-1185">Reference proteome</keyword>
<feature type="region of interest" description="Disordered" evidence="1">
    <location>
        <begin position="95"/>
        <end position="119"/>
    </location>
</feature>
<evidence type="ECO:0000256" key="1">
    <source>
        <dbReference type="SAM" id="MobiDB-lite"/>
    </source>
</evidence>
<name>A0AA39GSS5_SARSR</name>
<accession>A0AA39GSS5</accession>
<dbReference type="AlphaFoldDB" id="A0AA39GSS5"/>
<organism evidence="2 3">
    <name type="scientific">Sarocladium strictum</name>
    <name type="common">Black bundle disease fungus</name>
    <name type="synonym">Acremonium strictum</name>
    <dbReference type="NCBI Taxonomy" id="5046"/>
    <lineage>
        <taxon>Eukaryota</taxon>
        <taxon>Fungi</taxon>
        <taxon>Dikarya</taxon>
        <taxon>Ascomycota</taxon>
        <taxon>Pezizomycotina</taxon>
        <taxon>Sordariomycetes</taxon>
        <taxon>Hypocreomycetidae</taxon>
        <taxon>Hypocreales</taxon>
        <taxon>Sarocladiaceae</taxon>
        <taxon>Sarocladium</taxon>
    </lineage>
</organism>
<reference evidence="2" key="1">
    <citation type="submission" date="2022-10" db="EMBL/GenBank/DDBJ databases">
        <title>Determination and structural analysis of whole genome sequence of Sarocladium strictum F4-1.</title>
        <authorList>
            <person name="Hu L."/>
            <person name="Jiang Y."/>
        </authorList>
    </citation>
    <scope>NUCLEOTIDE SEQUENCE</scope>
    <source>
        <strain evidence="2">F4-1</strain>
    </source>
</reference>
<protein>
    <submittedName>
        <fullName evidence="2">Uncharacterized protein</fullName>
    </submittedName>
</protein>
<evidence type="ECO:0000313" key="2">
    <source>
        <dbReference type="EMBL" id="KAK0392781.1"/>
    </source>
</evidence>
<proteinExistence type="predicted"/>
<feature type="compositionally biased region" description="Basic and acidic residues" evidence="1">
    <location>
        <begin position="99"/>
        <end position="109"/>
    </location>
</feature>
<dbReference type="EMBL" id="JAPDFR010000001">
    <property type="protein sequence ID" value="KAK0392781.1"/>
    <property type="molecule type" value="Genomic_DNA"/>
</dbReference>
<evidence type="ECO:0000313" key="3">
    <source>
        <dbReference type="Proteomes" id="UP001175261"/>
    </source>
</evidence>
<dbReference type="Proteomes" id="UP001175261">
    <property type="component" value="Unassembled WGS sequence"/>
</dbReference>
<gene>
    <name evidence="2" type="ORF">NLU13_2276</name>
</gene>
<sequence>MRRRRTELLTIGHVLEEEASSLAKALAGSKGCRDHERALDCISGLHAGRHAIPRQFDILVDALVLEGRLSLYCPDIGDVLPGTWARNSGLSHAMSTATRRAEWSGERRNSHGKLASAET</sequence>
<comment type="caution">
    <text evidence="2">The sequence shown here is derived from an EMBL/GenBank/DDBJ whole genome shotgun (WGS) entry which is preliminary data.</text>
</comment>